<organism evidence="2 3">
    <name type="scientific">Streptomyces orinoci</name>
    <name type="common">Streptoverticillium orinoci</name>
    <dbReference type="NCBI Taxonomy" id="67339"/>
    <lineage>
        <taxon>Bacteria</taxon>
        <taxon>Bacillati</taxon>
        <taxon>Actinomycetota</taxon>
        <taxon>Actinomycetes</taxon>
        <taxon>Kitasatosporales</taxon>
        <taxon>Streptomycetaceae</taxon>
        <taxon>Streptomyces</taxon>
    </lineage>
</organism>
<dbReference type="EMBL" id="JBFAUK010000012">
    <property type="protein sequence ID" value="MEV5508221.1"/>
    <property type="molecule type" value="Genomic_DNA"/>
</dbReference>
<dbReference type="RefSeq" id="WP_241561153.1">
    <property type="nucleotide sequence ID" value="NZ_JBFAUK010000012.1"/>
</dbReference>
<dbReference type="Pfam" id="PF21813">
    <property type="entry name" value="DUF6882"/>
    <property type="match status" value="1"/>
</dbReference>
<dbReference type="InterPro" id="IPR049249">
    <property type="entry name" value="DUF6882"/>
</dbReference>
<evidence type="ECO:0000256" key="1">
    <source>
        <dbReference type="SAM" id="MobiDB-lite"/>
    </source>
</evidence>
<comment type="caution">
    <text evidence="2">The sequence shown here is derived from an EMBL/GenBank/DDBJ whole genome shotgun (WGS) entry which is preliminary data.</text>
</comment>
<dbReference type="Proteomes" id="UP001552594">
    <property type="component" value="Unassembled WGS sequence"/>
</dbReference>
<sequence>MGLFKRVGKPDNAPQSPDLEGLSTLLLQGEDMIDQLANAHMSWGLGSADRWDLDQRTGVITWTFPDKTATAPAQILGSWSPSSSSWQWAWANATILPEMSRDSRAVSDWAEANGHPGLAKPTIEADEQMAGVIAALSVRITKATGFYRGTGAKAVAIITFGPVTLTTQDGSTSTFKINID</sequence>
<evidence type="ECO:0000313" key="2">
    <source>
        <dbReference type="EMBL" id="MEV5508221.1"/>
    </source>
</evidence>
<accession>A0ABV3JZ96</accession>
<proteinExistence type="predicted"/>
<name>A0ABV3JZ96_STRON</name>
<feature type="region of interest" description="Disordered" evidence="1">
    <location>
        <begin position="1"/>
        <end position="20"/>
    </location>
</feature>
<gene>
    <name evidence="2" type="ORF">AB0L16_17330</name>
</gene>
<evidence type="ECO:0000313" key="3">
    <source>
        <dbReference type="Proteomes" id="UP001552594"/>
    </source>
</evidence>
<keyword evidence="3" id="KW-1185">Reference proteome</keyword>
<protein>
    <submittedName>
        <fullName evidence="2">DUF6882 domain-containing protein</fullName>
    </submittedName>
</protein>
<reference evidence="2 3" key="1">
    <citation type="submission" date="2024-06" db="EMBL/GenBank/DDBJ databases">
        <title>The Natural Products Discovery Center: Release of the First 8490 Sequenced Strains for Exploring Actinobacteria Biosynthetic Diversity.</title>
        <authorList>
            <person name="Kalkreuter E."/>
            <person name="Kautsar S.A."/>
            <person name="Yang D."/>
            <person name="Bader C.D."/>
            <person name="Teijaro C.N."/>
            <person name="Fluegel L."/>
            <person name="Davis C.M."/>
            <person name="Simpson J.R."/>
            <person name="Lauterbach L."/>
            <person name="Steele A.D."/>
            <person name="Gui C."/>
            <person name="Meng S."/>
            <person name="Li G."/>
            <person name="Viehrig K."/>
            <person name="Ye F."/>
            <person name="Su P."/>
            <person name="Kiefer A.F."/>
            <person name="Nichols A."/>
            <person name="Cepeda A.J."/>
            <person name="Yan W."/>
            <person name="Fan B."/>
            <person name="Jiang Y."/>
            <person name="Adhikari A."/>
            <person name="Zheng C.-J."/>
            <person name="Schuster L."/>
            <person name="Cowan T.M."/>
            <person name="Smanski M.J."/>
            <person name="Chevrette M.G."/>
            <person name="De Carvalho L.P.S."/>
            <person name="Shen B."/>
        </authorList>
    </citation>
    <scope>NUCLEOTIDE SEQUENCE [LARGE SCALE GENOMIC DNA]</scope>
    <source>
        <strain evidence="2 3">NPDC052347</strain>
    </source>
</reference>